<dbReference type="InterPro" id="IPR023996">
    <property type="entry name" value="TonB-dep_OMP_SusC/RagA"/>
</dbReference>
<dbReference type="InterPro" id="IPR023997">
    <property type="entry name" value="TonB-dep_OMP_SusC/RagA_CS"/>
</dbReference>
<keyword evidence="2 7" id="KW-0813">Transport</keyword>
<organism evidence="10 11">
    <name type="scientific">Chitinophaga varians</name>
    <dbReference type="NCBI Taxonomy" id="2202339"/>
    <lineage>
        <taxon>Bacteria</taxon>
        <taxon>Pseudomonadati</taxon>
        <taxon>Bacteroidota</taxon>
        <taxon>Chitinophagia</taxon>
        <taxon>Chitinophagales</taxon>
        <taxon>Chitinophagaceae</taxon>
        <taxon>Chitinophaga</taxon>
    </lineage>
</organism>
<evidence type="ECO:0000256" key="3">
    <source>
        <dbReference type="ARBA" id="ARBA00022452"/>
    </source>
</evidence>
<dbReference type="GO" id="GO:0009279">
    <property type="term" value="C:cell outer membrane"/>
    <property type="evidence" value="ECO:0007669"/>
    <property type="project" value="UniProtKB-SubCell"/>
</dbReference>
<feature type="chain" id="PRO_5033036026" evidence="8">
    <location>
        <begin position="24"/>
        <end position="1184"/>
    </location>
</feature>
<accession>A0A847S0T9</accession>
<dbReference type="InterPro" id="IPR037066">
    <property type="entry name" value="Plug_dom_sf"/>
</dbReference>
<comment type="subcellular location">
    <subcellularLocation>
        <location evidence="1 7">Cell outer membrane</location>
        <topology evidence="1 7">Multi-pass membrane protein</topology>
    </subcellularLocation>
</comment>
<evidence type="ECO:0000256" key="8">
    <source>
        <dbReference type="SAM" id="SignalP"/>
    </source>
</evidence>
<evidence type="ECO:0000259" key="9">
    <source>
        <dbReference type="Pfam" id="PF07715"/>
    </source>
</evidence>
<name>A0A847S0T9_9BACT</name>
<evidence type="ECO:0000256" key="1">
    <source>
        <dbReference type="ARBA" id="ARBA00004571"/>
    </source>
</evidence>
<sequence length="1184" mass="132697">MRKMLLVCSFLLLLSLVTWSAAAQKKMSLIEALDKVSAALGTRFVYEASLLANKTTTVDLSDLKNKPVEEVLKAILYPHDLLFLYVDKNHYTIVARKNKHSGNIAQLQPEDDVSLPGDSMRQIRGKVLSNYNEPLAGVTLRAGRYAAATNNEGDFTLRVGSTETALDATAIGWQPVHVDISPKNGAWYSITMQASTSLLKEIAIVSTGYQKIEKSQLSGAATAMSAKDYDQRTAVTGNFLESLEGKVPGLVYNSISRELSIRGVSTFDAVKRPLIVVDGFPTEIDITTINPNDIISVSVLRDAAAAAIYGVQASNGVIVIETRRGKSGKPVFSLRATYAMQAKPDFGYLHYAGSQEYAQLMKDRVNLDGYSRRQVRAGAPIDPVYELLFQVKEGTLTAEEADRRIAGITGYNNMADYKRLFYQTRYARQVDFDVSGGNEKSTYLLGINYVGETPVERRADNQRFVLNFANTYKFTDRFSFDFRAVYNNSANKSGNTVPYTDVLPHQRFTDEQGNPVASVYGPQREAFFSRSVAQNEKIKAYGLYDQLYYPYGELFATTNKINLSAIRLQGRLNTVLTKWLSLDLGGAYENQLTTSSVLKTDNAYVVRKLINTRARKEPVTGKPLYIDIPDGDIYTLDHIRGVSYTVRGQLNVNRDFDGGKHNISAIAGIEQRKRTESGVKSSYFGYDGQSLLSKPVNIQSLTGNKAPEFSETGTMASTFFPEDFFGETSLDRRFMSYYAQATYIYHHKYIATGSFRIDQSNLFGADPAYKNKPLWSAGVSWRIHEENFMQPVSWLNHLQLRMATGFNGNVPSSISGPFLLLGAGINAVPAVAVPQYLVLSPENQSIRWETTRNFNLGIDYALFDNRISGSVDIYNKSTKDVFGEMSADPTTGFNSYRANTASIRNSGLELMVNSINIKGRHFNWQTQLTASFNHNKVLKVMAAESEASVDLIAGTQLREGYPVNPLFSYHYGGLNELGQPFVYNRFNEKKVMNRLDDNIVDVSFEDLVFNGTATPKYAVGLNNQFSLGSFDLSFLFMYYGGHVMRIQPPSSYDVTTTYRYPLQGAANYWRKPGDETHTDIPGFPKYNQPGEFNYTAIYGYTYAHKFVRKADYVRLRDLILTYNVKSAFLQRNGLNRTQLRLQAQNMFRYTFSGNDIDPEAIDRVTGVRSLPVEPFYSFSFYTNF</sequence>
<dbReference type="InterPro" id="IPR008969">
    <property type="entry name" value="CarboxyPept-like_regulatory"/>
</dbReference>
<keyword evidence="3 7" id="KW-1134">Transmembrane beta strand</keyword>
<dbReference type="SUPFAM" id="SSF49464">
    <property type="entry name" value="Carboxypeptidase regulatory domain-like"/>
    <property type="match status" value="1"/>
</dbReference>
<protein>
    <submittedName>
        <fullName evidence="10">SusC/RagA family TonB-linked outer membrane protein</fullName>
    </submittedName>
</protein>
<evidence type="ECO:0000313" key="11">
    <source>
        <dbReference type="Proteomes" id="UP000570474"/>
    </source>
</evidence>
<keyword evidence="5 7" id="KW-0472">Membrane</keyword>
<feature type="domain" description="TonB-dependent receptor plug" evidence="9">
    <location>
        <begin position="214"/>
        <end position="317"/>
    </location>
</feature>
<evidence type="ECO:0000256" key="5">
    <source>
        <dbReference type="ARBA" id="ARBA00023136"/>
    </source>
</evidence>
<comment type="caution">
    <text evidence="10">The sequence shown here is derived from an EMBL/GenBank/DDBJ whole genome shotgun (WGS) entry which is preliminary data.</text>
</comment>
<dbReference type="InterPro" id="IPR012910">
    <property type="entry name" value="Plug_dom"/>
</dbReference>
<dbReference type="InterPro" id="IPR036942">
    <property type="entry name" value="Beta-barrel_TonB_sf"/>
</dbReference>
<dbReference type="SUPFAM" id="SSF56935">
    <property type="entry name" value="Porins"/>
    <property type="match status" value="1"/>
</dbReference>
<dbReference type="Proteomes" id="UP000570474">
    <property type="component" value="Unassembled WGS sequence"/>
</dbReference>
<feature type="signal peptide" evidence="8">
    <location>
        <begin position="1"/>
        <end position="23"/>
    </location>
</feature>
<evidence type="ECO:0000256" key="2">
    <source>
        <dbReference type="ARBA" id="ARBA00022448"/>
    </source>
</evidence>
<dbReference type="NCBIfam" id="TIGR04057">
    <property type="entry name" value="SusC_RagA_signa"/>
    <property type="match status" value="1"/>
</dbReference>
<gene>
    <name evidence="10" type="ORF">HGH92_19415</name>
</gene>
<evidence type="ECO:0000256" key="7">
    <source>
        <dbReference type="PROSITE-ProRule" id="PRU01360"/>
    </source>
</evidence>
<evidence type="ECO:0000256" key="4">
    <source>
        <dbReference type="ARBA" id="ARBA00022692"/>
    </source>
</evidence>
<keyword evidence="6 7" id="KW-0998">Cell outer membrane</keyword>
<dbReference type="NCBIfam" id="TIGR04056">
    <property type="entry name" value="OMP_RagA_SusC"/>
    <property type="match status" value="1"/>
</dbReference>
<dbReference type="Gene3D" id="2.40.170.20">
    <property type="entry name" value="TonB-dependent receptor, beta-barrel domain"/>
    <property type="match status" value="1"/>
</dbReference>
<dbReference type="RefSeq" id="WP_168872410.1">
    <property type="nucleotide sequence ID" value="NZ_JABAIA010000002.1"/>
</dbReference>
<dbReference type="AlphaFoldDB" id="A0A847S0T9"/>
<evidence type="ECO:0000313" key="10">
    <source>
        <dbReference type="EMBL" id="NLR66487.1"/>
    </source>
</evidence>
<dbReference type="PROSITE" id="PS52016">
    <property type="entry name" value="TONB_DEPENDENT_REC_3"/>
    <property type="match status" value="1"/>
</dbReference>
<keyword evidence="11" id="KW-1185">Reference proteome</keyword>
<comment type="similarity">
    <text evidence="7">Belongs to the TonB-dependent receptor family.</text>
</comment>
<reference evidence="10 11" key="1">
    <citation type="submission" date="2020-04" db="EMBL/GenBank/DDBJ databases">
        <authorList>
            <person name="Yin C."/>
        </authorList>
    </citation>
    <scope>NUCLEOTIDE SEQUENCE [LARGE SCALE GENOMIC DNA]</scope>
    <source>
        <strain evidence="10 11">Ae27</strain>
    </source>
</reference>
<dbReference type="Gene3D" id="2.170.130.10">
    <property type="entry name" value="TonB-dependent receptor, plug domain"/>
    <property type="match status" value="1"/>
</dbReference>
<evidence type="ECO:0000256" key="6">
    <source>
        <dbReference type="ARBA" id="ARBA00023237"/>
    </source>
</evidence>
<keyword evidence="8" id="KW-0732">Signal</keyword>
<keyword evidence="4 7" id="KW-0812">Transmembrane</keyword>
<dbReference type="InterPro" id="IPR039426">
    <property type="entry name" value="TonB-dep_rcpt-like"/>
</dbReference>
<dbReference type="EMBL" id="JABAIA010000002">
    <property type="protein sequence ID" value="NLR66487.1"/>
    <property type="molecule type" value="Genomic_DNA"/>
</dbReference>
<dbReference type="Pfam" id="PF07715">
    <property type="entry name" value="Plug"/>
    <property type="match status" value="1"/>
</dbReference>
<proteinExistence type="inferred from homology"/>